<dbReference type="EMBL" id="BPLR01014156">
    <property type="protein sequence ID" value="GIY66823.1"/>
    <property type="molecule type" value="Genomic_DNA"/>
</dbReference>
<organism evidence="1 2">
    <name type="scientific">Caerostris extrusa</name>
    <name type="common">Bark spider</name>
    <name type="synonym">Caerostris bankana</name>
    <dbReference type="NCBI Taxonomy" id="172846"/>
    <lineage>
        <taxon>Eukaryota</taxon>
        <taxon>Metazoa</taxon>
        <taxon>Ecdysozoa</taxon>
        <taxon>Arthropoda</taxon>
        <taxon>Chelicerata</taxon>
        <taxon>Arachnida</taxon>
        <taxon>Araneae</taxon>
        <taxon>Araneomorphae</taxon>
        <taxon>Entelegynae</taxon>
        <taxon>Araneoidea</taxon>
        <taxon>Araneidae</taxon>
        <taxon>Caerostris</taxon>
    </lineage>
</organism>
<proteinExistence type="predicted"/>
<evidence type="ECO:0000313" key="2">
    <source>
        <dbReference type="Proteomes" id="UP001054945"/>
    </source>
</evidence>
<reference evidence="1 2" key="1">
    <citation type="submission" date="2021-06" db="EMBL/GenBank/DDBJ databases">
        <title>Caerostris extrusa draft genome.</title>
        <authorList>
            <person name="Kono N."/>
            <person name="Arakawa K."/>
        </authorList>
    </citation>
    <scope>NUCLEOTIDE SEQUENCE [LARGE SCALE GENOMIC DNA]</scope>
</reference>
<dbReference type="AlphaFoldDB" id="A0AAV4V9X7"/>
<protein>
    <submittedName>
        <fullName evidence="1">Uncharacterized protein</fullName>
    </submittedName>
</protein>
<sequence length="115" mass="13344">MSLARGRRYGKTTNSTECTPFTVSVKQNREDHKRLRELNQAWHTEVAYKPPSRGVRDPTFCTTERAPGTVGTELLQVVKWWENAQSQSYIQEYALFPHAFPKTRVGVNWRNFGGW</sequence>
<dbReference type="Proteomes" id="UP001054945">
    <property type="component" value="Unassembled WGS sequence"/>
</dbReference>
<gene>
    <name evidence="1" type="ORF">CEXT_101511</name>
</gene>
<comment type="caution">
    <text evidence="1">The sequence shown here is derived from an EMBL/GenBank/DDBJ whole genome shotgun (WGS) entry which is preliminary data.</text>
</comment>
<evidence type="ECO:0000313" key="1">
    <source>
        <dbReference type="EMBL" id="GIY66823.1"/>
    </source>
</evidence>
<keyword evidence="2" id="KW-1185">Reference proteome</keyword>
<name>A0AAV4V9X7_CAEEX</name>
<accession>A0AAV4V9X7</accession>